<dbReference type="InterPro" id="IPR011009">
    <property type="entry name" value="Kinase-like_dom_sf"/>
</dbReference>
<dbReference type="OrthoDB" id="68483at2759"/>
<feature type="region of interest" description="Disordered" evidence="4">
    <location>
        <begin position="461"/>
        <end position="483"/>
    </location>
</feature>
<evidence type="ECO:0000259" key="5">
    <source>
        <dbReference type="PROSITE" id="PS50011"/>
    </source>
</evidence>
<dbReference type="InterPro" id="IPR017441">
    <property type="entry name" value="Protein_kinase_ATP_BS"/>
</dbReference>
<evidence type="ECO:0000256" key="3">
    <source>
        <dbReference type="PROSITE-ProRule" id="PRU10141"/>
    </source>
</evidence>
<dbReference type="RefSeq" id="XP_016641331.1">
    <property type="nucleotide sequence ID" value="XM_016789504.1"/>
</dbReference>
<dbReference type="SMART" id="SM00220">
    <property type="entry name" value="S_TKc"/>
    <property type="match status" value="1"/>
</dbReference>
<dbReference type="HOGENOM" id="CLU_000288_165_1_1"/>
<evidence type="ECO:0000313" key="7">
    <source>
        <dbReference type="Proteomes" id="UP000028545"/>
    </source>
</evidence>
<dbReference type="GO" id="GO:0005737">
    <property type="term" value="C:cytoplasm"/>
    <property type="evidence" value="ECO:0007669"/>
    <property type="project" value="TreeGrafter"/>
</dbReference>
<sequence>MTSTQSYSPEETRDVDKLTSSLAGLPSPTIAVQSHDDATHDTRSIDVHIASQPKSRVRYKSPIRQHRRTPSQHREIKETLDARTQYASDETDGRVHHRINQYVIQREIGRGSYGAVHLATDHNGRDFAVKEFSKARLRRRERSNILRQGPRTPMRINDRRSLNAPLSPHFSDFVAAAHESRNDALYLIRKEIAIMKKLNHPNLVQLIEVLDDPEEDSLYMVLEMCKKGVVMKVGLGEKTTPYPENTCRTWFRDLILGIEYLHRQGVIHRDIKPDNLLLSDDDDALKIVDFGVSEMFEKSDEMRTAKHAGSPAFLPPELCVARHGDVSGRAADIWSMGVTLYCLRYGKLPFEKINVLDMYESIRNDEPEFPPDEDPDFLDLMHRLLEKDPEKRIQIPELRVHPWVTNYGNAMLLSVEENCADPVEPPNEIELNRALTRKMNHLLCVMKVRYKLKLLVARRRAANKTSASPSSSPPPPPSNTDIPNAEEIQALIAQRNSFRKERTLPLTVSTSPDAEPLYLGVGLGVNVGESSDSSSTAPFGTDDGSYSSSSYAVVSDSPVNVDFNIYDRAYEEELQRILTNPLRRSSSVYMNNHVREKEQIRGVDKVLEGETPEGQGPRGRYPRRGRRSGDPATEGTR</sequence>
<dbReference type="KEGG" id="sapo:SAPIO_CDS7692"/>
<dbReference type="PROSITE" id="PS50011">
    <property type="entry name" value="PROTEIN_KINASE_DOM"/>
    <property type="match status" value="1"/>
</dbReference>
<dbReference type="PANTHER" id="PTHR24346:SF77">
    <property type="entry name" value="SERINE THREONINE PROTEIN KINASE"/>
    <property type="match status" value="1"/>
</dbReference>
<dbReference type="Gene3D" id="3.30.200.20">
    <property type="entry name" value="Phosphorylase Kinase, domain 1"/>
    <property type="match status" value="1"/>
</dbReference>
<organism evidence="6 7">
    <name type="scientific">Pseudallescheria apiosperma</name>
    <name type="common">Scedosporium apiospermum</name>
    <dbReference type="NCBI Taxonomy" id="563466"/>
    <lineage>
        <taxon>Eukaryota</taxon>
        <taxon>Fungi</taxon>
        <taxon>Dikarya</taxon>
        <taxon>Ascomycota</taxon>
        <taxon>Pezizomycotina</taxon>
        <taxon>Sordariomycetes</taxon>
        <taxon>Hypocreomycetidae</taxon>
        <taxon>Microascales</taxon>
        <taxon>Microascaceae</taxon>
        <taxon>Scedosporium</taxon>
    </lineage>
</organism>
<keyword evidence="1 3" id="KW-0547">Nucleotide-binding</keyword>
<dbReference type="VEuPathDB" id="FungiDB:SAPIO_CDS7692"/>
<dbReference type="FunFam" id="1.10.510.10:FF:000995">
    <property type="entry name" value="BcCMK3, calcium/calmodulin-dependent protein kinase"/>
    <property type="match status" value="1"/>
</dbReference>
<proteinExistence type="predicted"/>
<keyword evidence="7" id="KW-1185">Reference proteome</keyword>
<dbReference type="Gene3D" id="1.10.510.10">
    <property type="entry name" value="Transferase(Phosphotransferase) domain 1"/>
    <property type="match status" value="1"/>
</dbReference>
<dbReference type="CDD" id="cd14008">
    <property type="entry name" value="STKc_LKB1_CaMKK"/>
    <property type="match status" value="1"/>
</dbReference>
<feature type="region of interest" description="Disordered" evidence="4">
    <location>
        <begin position="1"/>
        <end position="29"/>
    </location>
</feature>
<evidence type="ECO:0000256" key="2">
    <source>
        <dbReference type="ARBA" id="ARBA00022840"/>
    </source>
</evidence>
<evidence type="ECO:0000256" key="4">
    <source>
        <dbReference type="SAM" id="MobiDB-lite"/>
    </source>
</evidence>
<dbReference type="PROSITE" id="PS00108">
    <property type="entry name" value="PROTEIN_KINASE_ST"/>
    <property type="match status" value="1"/>
</dbReference>
<feature type="compositionally biased region" description="Basic and acidic residues" evidence="4">
    <location>
        <begin position="593"/>
        <end position="608"/>
    </location>
</feature>
<dbReference type="GeneID" id="27726764"/>
<dbReference type="PROSITE" id="PS00107">
    <property type="entry name" value="PROTEIN_KINASE_ATP"/>
    <property type="match status" value="1"/>
</dbReference>
<protein>
    <recommendedName>
        <fullName evidence="5">Protein kinase domain-containing protein</fullName>
    </recommendedName>
</protein>
<dbReference type="Proteomes" id="UP000028545">
    <property type="component" value="Unassembled WGS sequence"/>
</dbReference>
<feature type="binding site" evidence="3">
    <location>
        <position position="130"/>
    </location>
    <ligand>
        <name>ATP</name>
        <dbReference type="ChEBI" id="CHEBI:30616"/>
    </ligand>
</feature>
<reference evidence="6 7" key="1">
    <citation type="journal article" date="2014" name="Genome Announc.">
        <title>Draft genome sequence of the pathogenic fungus Scedosporium apiospermum.</title>
        <authorList>
            <person name="Vandeputte P."/>
            <person name="Ghamrawi S."/>
            <person name="Rechenmann M."/>
            <person name="Iltis A."/>
            <person name="Giraud S."/>
            <person name="Fleury M."/>
            <person name="Thornton C."/>
            <person name="Delhaes L."/>
            <person name="Meyer W."/>
            <person name="Papon N."/>
            <person name="Bouchara J.P."/>
        </authorList>
    </citation>
    <scope>NUCLEOTIDE SEQUENCE [LARGE SCALE GENOMIC DNA]</scope>
    <source>
        <strain evidence="6 7">IHEM 14462</strain>
    </source>
</reference>
<dbReference type="GO" id="GO:0005524">
    <property type="term" value="F:ATP binding"/>
    <property type="evidence" value="ECO:0007669"/>
    <property type="project" value="UniProtKB-UniRule"/>
</dbReference>
<accession>A0A084G2H0</accession>
<evidence type="ECO:0000313" key="6">
    <source>
        <dbReference type="EMBL" id="KEZ41532.1"/>
    </source>
</evidence>
<dbReference type="SUPFAM" id="SSF56112">
    <property type="entry name" value="Protein kinase-like (PK-like)"/>
    <property type="match status" value="1"/>
</dbReference>
<dbReference type="InterPro" id="IPR008271">
    <property type="entry name" value="Ser/Thr_kinase_AS"/>
</dbReference>
<feature type="region of interest" description="Disordered" evidence="4">
    <location>
        <begin position="529"/>
        <end position="551"/>
    </location>
</feature>
<dbReference type="GO" id="GO:0035556">
    <property type="term" value="P:intracellular signal transduction"/>
    <property type="evidence" value="ECO:0007669"/>
    <property type="project" value="TreeGrafter"/>
</dbReference>
<gene>
    <name evidence="6" type="ORF">SAPIO_CDS7692</name>
</gene>
<feature type="compositionally biased region" description="Polar residues" evidence="4">
    <location>
        <begin position="529"/>
        <end position="538"/>
    </location>
</feature>
<evidence type="ECO:0000256" key="1">
    <source>
        <dbReference type="ARBA" id="ARBA00022741"/>
    </source>
</evidence>
<dbReference type="InterPro" id="IPR000719">
    <property type="entry name" value="Prot_kinase_dom"/>
</dbReference>
<dbReference type="OMA" id="MDEFASN"/>
<feature type="domain" description="Protein kinase" evidence="5">
    <location>
        <begin position="102"/>
        <end position="404"/>
    </location>
</feature>
<dbReference type="GO" id="GO:0004674">
    <property type="term" value="F:protein serine/threonine kinase activity"/>
    <property type="evidence" value="ECO:0007669"/>
    <property type="project" value="TreeGrafter"/>
</dbReference>
<dbReference type="Pfam" id="PF00069">
    <property type="entry name" value="Pkinase"/>
    <property type="match status" value="1"/>
</dbReference>
<comment type="caution">
    <text evidence="6">The sequence shown here is derived from an EMBL/GenBank/DDBJ whole genome shotgun (WGS) entry which is preliminary data.</text>
</comment>
<dbReference type="PANTHER" id="PTHR24346">
    <property type="entry name" value="MAP/MICROTUBULE AFFINITY-REGULATING KINASE"/>
    <property type="match status" value="1"/>
</dbReference>
<dbReference type="FunFam" id="3.30.200.20:FF:000447">
    <property type="entry name" value="Calcium/calmodulin dependent protein kinase"/>
    <property type="match status" value="1"/>
</dbReference>
<dbReference type="AlphaFoldDB" id="A0A084G2H0"/>
<name>A0A084G2H0_PSEDA</name>
<keyword evidence="2 3" id="KW-0067">ATP-binding</keyword>
<feature type="region of interest" description="Disordered" evidence="4">
    <location>
        <begin position="589"/>
        <end position="637"/>
    </location>
</feature>
<dbReference type="EMBL" id="JOWA01000110">
    <property type="protein sequence ID" value="KEZ41532.1"/>
    <property type="molecule type" value="Genomic_DNA"/>
</dbReference>